<accession>A0ABY1P3C1</accession>
<gene>
    <name evidence="2" type="ORF">SAMN06265373_104427</name>
</gene>
<dbReference type="SUPFAM" id="SSF111384">
    <property type="entry name" value="OmpH-like"/>
    <property type="match status" value="1"/>
</dbReference>
<evidence type="ECO:0000256" key="1">
    <source>
        <dbReference type="SAM" id="SignalP"/>
    </source>
</evidence>
<feature type="chain" id="PRO_5046720810" evidence="1">
    <location>
        <begin position="24"/>
        <end position="188"/>
    </location>
</feature>
<evidence type="ECO:0000313" key="3">
    <source>
        <dbReference type="Proteomes" id="UP001157961"/>
    </source>
</evidence>
<reference evidence="2 3" key="1">
    <citation type="submission" date="2017-05" db="EMBL/GenBank/DDBJ databases">
        <authorList>
            <person name="Varghese N."/>
            <person name="Submissions S."/>
        </authorList>
    </citation>
    <scope>NUCLEOTIDE SEQUENCE [LARGE SCALE GENOMIC DNA]</scope>
    <source>
        <strain evidence="2 3">DSM 29734</strain>
    </source>
</reference>
<dbReference type="EMBL" id="FXTY01000004">
    <property type="protein sequence ID" value="SMP23770.1"/>
    <property type="molecule type" value="Genomic_DNA"/>
</dbReference>
<comment type="caution">
    <text evidence="2">The sequence shown here is derived from an EMBL/GenBank/DDBJ whole genome shotgun (WGS) entry which is preliminary data.</text>
</comment>
<dbReference type="SMART" id="SM00935">
    <property type="entry name" value="OmpH"/>
    <property type="match status" value="1"/>
</dbReference>
<protein>
    <submittedName>
        <fullName evidence="2">Periplasmic chaperone for outer membrane proteins Skp</fullName>
    </submittedName>
</protein>
<organism evidence="2 3">
    <name type="scientific">Shimia sagamensis</name>
    <dbReference type="NCBI Taxonomy" id="1566352"/>
    <lineage>
        <taxon>Bacteria</taxon>
        <taxon>Pseudomonadati</taxon>
        <taxon>Pseudomonadota</taxon>
        <taxon>Alphaproteobacteria</taxon>
        <taxon>Rhodobacterales</taxon>
        <taxon>Roseobacteraceae</taxon>
    </lineage>
</organism>
<keyword evidence="3" id="KW-1185">Reference proteome</keyword>
<dbReference type="Gene3D" id="3.30.910.20">
    <property type="entry name" value="Skp domain"/>
    <property type="match status" value="1"/>
</dbReference>
<dbReference type="InterPro" id="IPR005632">
    <property type="entry name" value="Chaperone_Skp"/>
</dbReference>
<evidence type="ECO:0000313" key="2">
    <source>
        <dbReference type="EMBL" id="SMP23770.1"/>
    </source>
</evidence>
<sequence>MSGNALRIVFLVGALLGAPFAFAQETALPQSQVLTVDSDVMFSQSMFGIRVAQELAADESILLAENRRIQAELTAEERALTDKRGEMDADAFRAVAEAFDARVVQIRLEQDQKASNLEQRRQREQEAFIRVASPVLTALMRDAGASVILERRDILLGDPAVDVTSFAIERLNRMLGDGRAKSGLPEDE</sequence>
<dbReference type="Proteomes" id="UP001157961">
    <property type="component" value="Unassembled WGS sequence"/>
</dbReference>
<proteinExistence type="predicted"/>
<dbReference type="InterPro" id="IPR024930">
    <property type="entry name" value="Skp_dom_sf"/>
</dbReference>
<dbReference type="RefSeq" id="WP_283426367.1">
    <property type="nucleotide sequence ID" value="NZ_FXTY01000004.1"/>
</dbReference>
<name>A0ABY1P3C1_9RHOB</name>
<feature type="signal peptide" evidence="1">
    <location>
        <begin position="1"/>
        <end position="23"/>
    </location>
</feature>
<dbReference type="Pfam" id="PF03938">
    <property type="entry name" value="OmpH"/>
    <property type="match status" value="1"/>
</dbReference>
<keyword evidence="1" id="KW-0732">Signal</keyword>